<keyword evidence="5" id="KW-1185">Reference proteome</keyword>
<dbReference type="PANTHER" id="PTHR12215:SF10">
    <property type="entry name" value="L-AMINOADIPATE-SEMIALDEHYDE DEHYDROGENASE-PHOSPHOPANTETHEINYL TRANSFERASE"/>
    <property type="match status" value="1"/>
</dbReference>
<comment type="similarity">
    <text evidence="1">Belongs to the P-Pant transferase superfamily. Gsp/Sfp/HetI/AcpT family.</text>
</comment>
<dbReference type="Gene3D" id="3.90.470.20">
    <property type="entry name" value="4'-phosphopantetheinyl transferase domain"/>
    <property type="match status" value="2"/>
</dbReference>
<reference evidence="4 5" key="1">
    <citation type="submission" date="2018-10" db="EMBL/GenBank/DDBJ databases">
        <title>Draft Genome Sequence of Anaerotignum sp. KCTC 15736.</title>
        <authorList>
            <person name="Choi S.H."/>
            <person name="Kim J.S."/>
            <person name="Kang S.W."/>
            <person name="Lee J.S."/>
            <person name="Park S.H."/>
        </authorList>
    </citation>
    <scope>NUCLEOTIDE SEQUENCE [LARGE SCALE GENOMIC DNA]</scope>
    <source>
        <strain evidence="4 5">KCTC 15736</strain>
    </source>
</reference>
<name>A0A401LE13_9FIRM</name>
<evidence type="ECO:0000256" key="2">
    <source>
        <dbReference type="ARBA" id="ARBA00022679"/>
    </source>
</evidence>
<evidence type="ECO:0000313" key="4">
    <source>
        <dbReference type="EMBL" id="GCB29817.1"/>
    </source>
</evidence>
<comment type="caution">
    <text evidence="4">The sequence shown here is derived from an EMBL/GenBank/DDBJ whole genome shotgun (WGS) entry which is preliminary data.</text>
</comment>
<dbReference type="Pfam" id="PF01648">
    <property type="entry name" value="ACPS"/>
    <property type="match status" value="1"/>
</dbReference>
<dbReference type="AlphaFoldDB" id="A0A401LE13"/>
<dbReference type="InterPro" id="IPR037143">
    <property type="entry name" value="4-PPantetheinyl_Trfase_dom_sf"/>
</dbReference>
<dbReference type="InterPro" id="IPR008278">
    <property type="entry name" value="4-PPantetheinyl_Trfase_dom"/>
</dbReference>
<dbReference type="GO" id="GO:0000287">
    <property type="term" value="F:magnesium ion binding"/>
    <property type="evidence" value="ECO:0007669"/>
    <property type="project" value="InterPro"/>
</dbReference>
<organism evidence="4 5">
    <name type="scientific">Anaerotignum faecicola</name>
    <dbReference type="NCBI Taxonomy" id="2358141"/>
    <lineage>
        <taxon>Bacteria</taxon>
        <taxon>Bacillati</taxon>
        <taxon>Bacillota</taxon>
        <taxon>Clostridia</taxon>
        <taxon>Lachnospirales</taxon>
        <taxon>Anaerotignaceae</taxon>
        <taxon>Anaerotignum</taxon>
    </lineage>
</organism>
<dbReference type="EMBL" id="BHVZ01000004">
    <property type="protein sequence ID" value="GCB29817.1"/>
    <property type="molecule type" value="Genomic_DNA"/>
</dbReference>
<evidence type="ECO:0000256" key="1">
    <source>
        <dbReference type="ARBA" id="ARBA00010990"/>
    </source>
</evidence>
<proteinExistence type="inferred from homology"/>
<dbReference type="GO" id="GO:0008897">
    <property type="term" value="F:holo-[acyl-carrier-protein] synthase activity"/>
    <property type="evidence" value="ECO:0007669"/>
    <property type="project" value="InterPro"/>
</dbReference>
<dbReference type="GO" id="GO:0019878">
    <property type="term" value="P:lysine biosynthetic process via aminoadipic acid"/>
    <property type="evidence" value="ECO:0007669"/>
    <property type="project" value="TreeGrafter"/>
</dbReference>
<sequence length="224" mass="26070">MNGILYMDVSVFEDVLLYEKGKTLLSAERRMYIEKLKNPKTARLSLGAGVLLFFALQKCNYTEQLEKIKKTPLGKPYLKGIDFQFNLSHSGTYALCAYSNRNIGADLQQIKEKLPEKTEKILSKDETSFLTKFTQPEQTQLFYRLWARKESLIKWDGRGLRLPLQEISFIKNGTLTDILEWEDKTLYFKEYPKINEKYAVCICKEGTDFARNAEEITAEMLKIF</sequence>
<evidence type="ECO:0000259" key="3">
    <source>
        <dbReference type="Pfam" id="PF01648"/>
    </source>
</evidence>
<dbReference type="Proteomes" id="UP000287361">
    <property type="component" value="Unassembled WGS sequence"/>
</dbReference>
<keyword evidence="2 4" id="KW-0808">Transferase</keyword>
<dbReference type="SUPFAM" id="SSF56214">
    <property type="entry name" value="4'-phosphopantetheinyl transferase"/>
    <property type="match status" value="2"/>
</dbReference>
<feature type="domain" description="4'-phosphopantetheinyl transferase" evidence="3">
    <location>
        <begin position="103"/>
        <end position="203"/>
    </location>
</feature>
<dbReference type="PANTHER" id="PTHR12215">
    <property type="entry name" value="PHOSPHOPANTETHEINE TRANSFERASE"/>
    <property type="match status" value="1"/>
</dbReference>
<dbReference type="InterPro" id="IPR050559">
    <property type="entry name" value="P-Pant_transferase_sf"/>
</dbReference>
<evidence type="ECO:0000313" key="5">
    <source>
        <dbReference type="Proteomes" id="UP000287361"/>
    </source>
</evidence>
<dbReference type="OrthoDB" id="9808281at2"/>
<accession>A0A401LE13</accession>
<protein>
    <submittedName>
        <fullName evidence="4">4'-phosphopantetheinyl transferase</fullName>
    </submittedName>
</protein>
<dbReference type="GO" id="GO:0005829">
    <property type="term" value="C:cytosol"/>
    <property type="evidence" value="ECO:0007669"/>
    <property type="project" value="TreeGrafter"/>
</dbReference>
<gene>
    <name evidence="4" type="ORF">KGMB03357_14780</name>
</gene>